<accession>A0A1U7LU93</accession>
<dbReference type="AlphaFoldDB" id="A0A1U7LU93"/>
<keyword evidence="2" id="KW-1185">Reference proteome</keyword>
<dbReference type="EMBL" id="LXFE01000239">
    <property type="protein sequence ID" value="OLL26112.1"/>
    <property type="molecule type" value="Genomic_DNA"/>
</dbReference>
<sequence length="252" mass="28769">MTRKITIGALNLIHNEIPVFQPLLIIKKIKKQEDSEIEKRVGFPCPSRFRLVLSDGKYNMRGELVNSLHWMIENGDDKMEKLSEGIFRKRDGVSVNYIYIEEIKLLSQKIKLNKSISPFSVRAMESVVPPGIIGRVRTLAEVFEEKTTPVNTKVVILVVVKKVFGTRVAGPLGITRDLEVQDTSKDESIKISVFQDVSSLEFYIGDVLLYENVTVRRIRNEGLLNAFREEGTLSPRVIINPNCKEGKILRRW</sequence>
<protein>
    <submittedName>
        <fullName evidence="1">Uncharacterized protein</fullName>
    </submittedName>
</protein>
<organism evidence="1 2">
    <name type="scientific">Neolecta irregularis (strain DAH-3)</name>
    <dbReference type="NCBI Taxonomy" id="1198029"/>
    <lineage>
        <taxon>Eukaryota</taxon>
        <taxon>Fungi</taxon>
        <taxon>Dikarya</taxon>
        <taxon>Ascomycota</taxon>
        <taxon>Taphrinomycotina</taxon>
        <taxon>Neolectales</taxon>
        <taxon>Neolectaceae</taxon>
        <taxon>Neolecta</taxon>
    </lineage>
</organism>
<comment type="caution">
    <text evidence="1">The sequence shown here is derived from an EMBL/GenBank/DDBJ whole genome shotgun (WGS) entry which is preliminary data.</text>
</comment>
<gene>
    <name evidence="1" type="ORF">NEOLI_000618</name>
</gene>
<evidence type="ECO:0000313" key="1">
    <source>
        <dbReference type="EMBL" id="OLL26112.1"/>
    </source>
</evidence>
<proteinExistence type="predicted"/>
<reference evidence="1 2" key="1">
    <citation type="submission" date="2016-04" db="EMBL/GenBank/DDBJ databases">
        <title>Evolutionary innovation and constraint leading to complex multicellularity in the Ascomycota.</title>
        <authorList>
            <person name="Cisse O."/>
            <person name="Nguyen A."/>
            <person name="Hewitt D.A."/>
            <person name="Jedd G."/>
            <person name="Stajich J.E."/>
        </authorList>
    </citation>
    <scope>NUCLEOTIDE SEQUENCE [LARGE SCALE GENOMIC DNA]</scope>
    <source>
        <strain evidence="1 2">DAH-3</strain>
    </source>
</reference>
<dbReference type="Proteomes" id="UP000186594">
    <property type="component" value="Unassembled WGS sequence"/>
</dbReference>
<name>A0A1U7LU93_NEOID</name>
<evidence type="ECO:0000313" key="2">
    <source>
        <dbReference type="Proteomes" id="UP000186594"/>
    </source>
</evidence>